<evidence type="ECO:0000313" key="2">
    <source>
        <dbReference type="EMBL" id="KAJ1128247.1"/>
    </source>
</evidence>
<accession>A0AAV7PIX2</accession>
<keyword evidence="3" id="KW-1185">Reference proteome</keyword>
<comment type="caution">
    <text evidence="2">The sequence shown here is derived from an EMBL/GenBank/DDBJ whole genome shotgun (WGS) entry which is preliminary data.</text>
</comment>
<evidence type="ECO:0000313" key="3">
    <source>
        <dbReference type="Proteomes" id="UP001066276"/>
    </source>
</evidence>
<dbReference type="EMBL" id="JANPWB010000011">
    <property type="protein sequence ID" value="KAJ1128247.1"/>
    <property type="molecule type" value="Genomic_DNA"/>
</dbReference>
<feature type="compositionally biased region" description="Polar residues" evidence="1">
    <location>
        <begin position="49"/>
        <end position="68"/>
    </location>
</feature>
<protein>
    <submittedName>
        <fullName evidence="2">Uncharacterized protein</fullName>
    </submittedName>
</protein>
<gene>
    <name evidence="2" type="ORF">NDU88_006626</name>
</gene>
<proteinExistence type="predicted"/>
<feature type="compositionally biased region" description="Basic and acidic residues" evidence="1">
    <location>
        <begin position="16"/>
        <end position="42"/>
    </location>
</feature>
<feature type="region of interest" description="Disordered" evidence="1">
    <location>
        <begin position="1"/>
        <end position="77"/>
    </location>
</feature>
<sequence>MGTPLDAAGTSFRIKAQKEKTDFMEGARCLEPEKTEERRPRDAEEEFPASTQTPENNETASAGTQETTIPGARHDPGGSWLYKYSDRRWWAKHDIVVAKKEQLKIFEEANAEDSRVGSIPRIHELFTPSGSMPQVKGL</sequence>
<name>A0AAV7PIX2_PLEWA</name>
<reference evidence="2" key="1">
    <citation type="journal article" date="2022" name="bioRxiv">
        <title>Sequencing and chromosome-scale assembly of the giantPleurodeles waltlgenome.</title>
        <authorList>
            <person name="Brown T."/>
            <person name="Elewa A."/>
            <person name="Iarovenko S."/>
            <person name="Subramanian E."/>
            <person name="Araus A.J."/>
            <person name="Petzold A."/>
            <person name="Susuki M."/>
            <person name="Suzuki K.-i.T."/>
            <person name="Hayashi T."/>
            <person name="Toyoda A."/>
            <person name="Oliveira C."/>
            <person name="Osipova E."/>
            <person name="Leigh N.D."/>
            <person name="Simon A."/>
            <person name="Yun M.H."/>
        </authorList>
    </citation>
    <scope>NUCLEOTIDE SEQUENCE</scope>
    <source>
        <strain evidence="2">20211129_DDA</strain>
        <tissue evidence="2">Liver</tissue>
    </source>
</reference>
<organism evidence="2 3">
    <name type="scientific">Pleurodeles waltl</name>
    <name type="common">Iberian ribbed newt</name>
    <dbReference type="NCBI Taxonomy" id="8319"/>
    <lineage>
        <taxon>Eukaryota</taxon>
        <taxon>Metazoa</taxon>
        <taxon>Chordata</taxon>
        <taxon>Craniata</taxon>
        <taxon>Vertebrata</taxon>
        <taxon>Euteleostomi</taxon>
        <taxon>Amphibia</taxon>
        <taxon>Batrachia</taxon>
        <taxon>Caudata</taxon>
        <taxon>Salamandroidea</taxon>
        <taxon>Salamandridae</taxon>
        <taxon>Pleurodelinae</taxon>
        <taxon>Pleurodeles</taxon>
    </lineage>
</organism>
<dbReference type="Proteomes" id="UP001066276">
    <property type="component" value="Chromosome 7"/>
</dbReference>
<evidence type="ECO:0000256" key="1">
    <source>
        <dbReference type="SAM" id="MobiDB-lite"/>
    </source>
</evidence>
<dbReference type="AlphaFoldDB" id="A0AAV7PIX2"/>